<dbReference type="EMBL" id="QGKX02001621">
    <property type="protein sequence ID" value="KAF3503808.1"/>
    <property type="molecule type" value="Genomic_DNA"/>
</dbReference>
<evidence type="ECO:0000313" key="2">
    <source>
        <dbReference type="Proteomes" id="UP000712600"/>
    </source>
</evidence>
<dbReference type="Proteomes" id="UP000712600">
    <property type="component" value="Unassembled WGS sequence"/>
</dbReference>
<gene>
    <name evidence="1" type="ORF">F2Q69_00041776</name>
</gene>
<protein>
    <submittedName>
        <fullName evidence="1">Uncharacterized protein</fullName>
    </submittedName>
</protein>
<proteinExistence type="predicted"/>
<sequence length="98" mass="10567">MLPVACVATHGRPHVLMHASFTFQMTAPRPDGLLHGWSACVATNRPLHVDSHAQIAGIATPRATTCQTACSATMHVYTSSFCSHSAADMLDRMSWPYA</sequence>
<comment type="caution">
    <text evidence="1">The sequence shown here is derived from an EMBL/GenBank/DDBJ whole genome shotgun (WGS) entry which is preliminary data.</text>
</comment>
<organism evidence="1 2">
    <name type="scientific">Brassica cretica</name>
    <name type="common">Mustard</name>
    <dbReference type="NCBI Taxonomy" id="69181"/>
    <lineage>
        <taxon>Eukaryota</taxon>
        <taxon>Viridiplantae</taxon>
        <taxon>Streptophyta</taxon>
        <taxon>Embryophyta</taxon>
        <taxon>Tracheophyta</taxon>
        <taxon>Spermatophyta</taxon>
        <taxon>Magnoliopsida</taxon>
        <taxon>eudicotyledons</taxon>
        <taxon>Gunneridae</taxon>
        <taxon>Pentapetalae</taxon>
        <taxon>rosids</taxon>
        <taxon>malvids</taxon>
        <taxon>Brassicales</taxon>
        <taxon>Brassicaceae</taxon>
        <taxon>Brassiceae</taxon>
        <taxon>Brassica</taxon>
    </lineage>
</organism>
<dbReference type="AlphaFoldDB" id="A0A8S9NQK6"/>
<accession>A0A8S9NQK6</accession>
<evidence type="ECO:0000313" key="1">
    <source>
        <dbReference type="EMBL" id="KAF3503808.1"/>
    </source>
</evidence>
<reference evidence="1" key="1">
    <citation type="submission" date="2019-12" db="EMBL/GenBank/DDBJ databases">
        <title>Genome sequencing and annotation of Brassica cretica.</title>
        <authorList>
            <person name="Studholme D.J."/>
            <person name="Sarris P."/>
        </authorList>
    </citation>
    <scope>NUCLEOTIDE SEQUENCE</scope>
    <source>
        <strain evidence="1">PFS-109/04</strain>
        <tissue evidence="1">Leaf</tissue>
    </source>
</reference>
<name>A0A8S9NQK6_BRACR</name>